<dbReference type="Proteomes" id="UP000000321">
    <property type="component" value="Unassembled WGS sequence"/>
</dbReference>
<comment type="caution">
    <text evidence="2">The sequence shown here is derived from an EMBL/GenBank/DDBJ whole genome shotgun (WGS) entry which is preliminary data.</text>
</comment>
<proteinExistence type="predicted"/>
<feature type="compositionally biased region" description="Basic and acidic residues" evidence="1">
    <location>
        <begin position="60"/>
        <end position="69"/>
    </location>
</feature>
<sequence length="130" mass="14135">MIRCKGMGASRSKRPTASSRIGRPHLRPRAAAGRIPGETPTRHTPPGGAERKRRQGQRRPGTDVPKRSGTDLSGKGLRRWAPGADRFGQLAAMATVSGTVKRKPRTRSVEKIATVHTVTPQHDLRTLSSM</sequence>
<accession>Q1YI58</accession>
<dbReference type="HOGENOM" id="CLU_1935657_0_0_5"/>
<gene>
    <name evidence="2" type="ORF">SI859A1_01627</name>
</gene>
<dbReference type="EMBL" id="AAPJ01000003">
    <property type="protein sequence ID" value="EAS50260.1"/>
    <property type="molecule type" value="Genomic_DNA"/>
</dbReference>
<keyword evidence="3" id="KW-1185">Reference proteome</keyword>
<feature type="region of interest" description="Disordered" evidence="1">
    <location>
        <begin position="1"/>
        <end position="79"/>
    </location>
</feature>
<evidence type="ECO:0000256" key="1">
    <source>
        <dbReference type="SAM" id="MobiDB-lite"/>
    </source>
</evidence>
<name>Q1YI58_AURMS</name>
<protein>
    <submittedName>
        <fullName evidence="2">Uncharacterized protein</fullName>
    </submittedName>
</protein>
<dbReference type="BioCyc" id="AURANTIMONAS:SI859A1_01627-MONOMER"/>
<organism evidence="2 3">
    <name type="scientific">Aurantimonas manganoxydans (strain ATCC BAA-1229 / DSM 21871 / SI85-9A1)</name>
    <dbReference type="NCBI Taxonomy" id="287752"/>
    <lineage>
        <taxon>Bacteria</taxon>
        <taxon>Pseudomonadati</taxon>
        <taxon>Pseudomonadota</taxon>
        <taxon>Alphaproteobacteria</taxon>
        <taxon>Hyphomicrobiales</taxon>
        <taxon>Aurantimonadaceae</taxon>
        <taxon>Aurantimonas</taxon>
    </lineage>
</organism>
<dbReference type="AlphaFoldDB" id="Q1YI58"/>
<evidence type="ECO:0000313" key="3">
    <source>
        <dbReference type="Proteomes" id="UP000000321"/>
    </source>
</evidence>
<evidence type="ECO:0000313" key="2">
    <source>
        <dbReference type="EMBL" id="EAS50260.1"/>
    </source>
</evidence>
<reference evidence="2 3" key="1">
    <citation type="journal article" date="2008" name="Appl. Environ. Microbiol.">
        <title>Genomic insights into Mn(II) oxidation by the marine alphaproteobacterium Aurantimonas sp. strain SI85-9A1.</title>
        <authorList>
            <person name="Dick G.J."/>
            <person name="Podell S."/>
            <person name="Johnson H.A."/>
            <person name="Rivera-Espinoza Y."/>
            <person name="Bernier-Latmani R."/>
            <person name="McCarthy J.K."/>
            <person name="Torpey J.W."/>
            <person name="Clement B.G."/>
            <person name="Gaasterland T."/>
            <person name="Tebo B.M."/>
        </authorList>
    </citation>
    <scope>NUCLEOTIDE SEQUENCE [LARGE SCALE GENOMIC DNA]</scope>
    <source>
        <strain evidence="2 3">SI85-9A1</strain>
    </source>
</reference>